<organism evidence="2 3">
    <name type="scientific">Ovis aries</name>
    <name type="common">Sheep</name>
    <dbReference type="NCBI Taxonomy" id="9940"/>
    <lineage>
        <taxon>Eukaryota</taxon>
        <taxon>Metazoa</taxon>
        <taxon>Chordata</taxon>
        <taxon>Craniata</taxon>
        <taxon>Vertebrata</taxon>
        <taxon>Euteleostomi</taxon>
        <taxon>Mammalia</taxon>
        <taxon>Eutheria</taxon>
        <taxon>Laurasiatheria</taxon>
        <taxon>Artiodactyla</taxon>
        <taxon>Ruminantia</taxon>
        <taxon>Pecora</taxon>
        <taxon>Bovidae</taxon>
        <taxon>Caprinae</taxon>
        <taxon>Ovis</taxon>
    </lineage>
</organism>
<dbReference type="Proteomes" id="UP000664991">
    <property type="component" value="Chromosome 26"/>
</dbReference>
<dbReference type="AlphaFoldDB" id="A0A836CPP2"/>
<evidence type="ECO:0000313" key="2">
    <source>
        <dbReference type="EMBL" id="KAG5194292.1"/>
    </source>
</evidence>
<accession>A0A836CPP2</accession>
<feature type="region of interest" description="Disordered" evidence="1">
    <location>
        <begin position="37"/>
        <end position="71"/>
    </location>
</feature>
<comment type="caution">
    <text evidence="2">The sequence shown here is derived from an EMBL/GenBank/DDBJ whole genome shotgun (WGS) entry which is preliminary data.</text>
</comment>
<evidence type="ECO:0008006" key="4">
    <source>
        <dbReference type="Google" id="ProtNLM"/>
    </source>
</evidence>
<proteinExistence type="predicted"/>
<name>A0A836CPP2_SHEEP</name>
<evidence type="ECO:0000256" key="1">
    <source>
        <dbReference type="SAM" id="MobiDB-lite"/>
    </source>
</evidence>
<feature type="region of interest" description="Disordered" evidence="1">
    <location>
        <begin position="89"/>
        <end position="167"/>
    </location>
</feature>
<evidence type="ECO:0000313" key="3">
    <source>
        <dbReference type="Proteomes" id="UP000664991"/>
    </source>
</evidence>
<feature type="compositionally biased region" description="Polar residues" evidence="1">
    <location>
        <begin position="103"/>
        <end position="116"/>
    </location>
</feature>
<dbReference type="EMBL" id="JAEMGP010000026">
    <property type="protein sequence ID" value="KAG5194292.1"/>
    <property type="molecule type" value="Genomic_DNA"/>
</dbReference>
<protein>
    <recommendedName>
        <fullName evidence="4">Homeobox domain-containing protein</fullName>
    </recommendedName>
</protein>
<reference evidence="2 3" key="1">
    <citation type="submission" date="2020-12" db="EMBL/GenBank/DDBJ databases">
        <title>De novo assembly of Tibetan sheep genome.</title>
        <authorList>
            <person name="Li X."/>
        </authorList>
    </citation>
    <scope>NUCLEOTIDE SEQUENCE [LARGE SCALE GENOMIC DNA]</scope>
    <source>
        <tissue evidence="2">Heart</tissue>
    </source>
</reference>
<gene>
    <name evidence="2" type="ORF">JEQ12_013089</name>
</gene>
<sequence length="167" mass="18636">MPRRSQRGTVQAQGPVVWFQNQRRRQLKQSRSLFEYVNQEGEGGPMSTTTPLMAPPRPQCSSPGNSAREARRKRTVILSFSNKVPCANLHEGSLPGDYHQERTGSSYGNPRNSNPDMVSKLKSSEPTAEIKRAWQWLGPRARENSSHDYSCSRGPKGPTPCSELLSP</sequence>